<comment type="caution">
    <text evidence="6">The sequence shown here is derived from an EMBL/GenBank/DDBJ whole genome shotgun (WGS) entry which is preliminary data.</text>
</comment>
<dbReference type="InterPro" id="IPR023180">
    <property type="entry name" value="THP_succinylTrfase_dom1"/>
</dbReference>
<gene>
    <name evidence="6" type="primary">dapD</name>
    <name evidence="6" type="ORF">Nans01_11470</name>
</gene>
<dbReference type="InterPro" id="IPR001451">
    <property type="entry name" value="Hexapep"/>
</dbReference>
<dbReference type="Gene3D" id="1.10.166.10">
    <property type="entry name" value="Tetrahydrodipicolinate-N-succinyltransferase, N-terminal domain"/>
    <property type="match status" value="1"/>
</dbReference>
<dbReference type="Gene3D" id="2.160.10.10">
    <property type="entry name" value="Hexapeptide repeat proteins"/>
    <property type="match status" value="1"/>
</dbReference>
<dbReference type="AlphaFoldDB" id="A0A9W6P435"/>
<dbReference type="GO" id="GO:0016740">
    <property type="term" value="F:transferase activity"/>
    <property type="evidence" value="ECO:0007669"/>
    <property type="project" value="UniProtKB-KW"/>
</dbReference>
<dbReference type="InterPro" id="IPR037133">
    <property type="entry name" value="THP_succinylTrfase_N_sf"/>
</dbReference>
<feature type="region of interest" description="Disordered" evidence="4">
    <location>
        <begin position="1"/>
        <end position="33"/>
    </location>
</feature>
<proteinExistence type="inferred from homology"/>
<keyword evidence="2" id="KW-0808">Transferase</keyword>
<evidence type="ECO:0000256" key="1">
    <source>
        <dbReference type="ARBA" id="ARBA00007274"/>
    </source>
</evidence>
<dbReference type="Pfam" id="PF14602">
    <property type="entry name" value="Hexapep_2"/>
    <property type="match status" value="1"/>
</dbReference>
<evidence type="ECO:0000259" key="5">
    <source>
        <dbReference type="Pfam" id="PF14805"/>
    </source>
</evidence>
<keyword evidence="3" id="KW-0677">Repeat</keyword>
<name>A0A9W6P435_9ACTN</name>
<dbReference type="PROSITE" id="PS00101">
    <property type="entry name" value="HEXAPEP_TRANSFERASES"/>
    <property type="match status" value="1"/>
</dbReference>
<accession>A0A9W6P435</accession>
<dbReference type="CDD" id="cd03350">
    <property type="entry name" value="LbH_THP_succinylT"/>
    <property type="match status" value="1"/>
</dbReference>
<evidence type="ECO:0000256" key="2">
    <source>
        <dbReference type="ARBA" id="ARBA00022679"/>
    </source>
</evidence>
<dbReference type="SUPFAM" id="SSF51161">
    <property type="entry name" value="Trimeric LpxA-like enzymes"/>
    <property type="match status" value="1"/>
</dbReference>
<dbReference type="InterPro" id="IPR018357">
    <property type="entry name" value="Hexapep_transf_CS"/>
</dbReference>
<dbReference type="Pfam" id="PF14805">
    <property type="entry name" value="THDPS_N_2"/>
    <property type="match status" value="1"/>
</dbReference>
<evidence type="ECO:0000256" key="3">
    <source>
        <dbReference type="ARBA" id="ARBA00022737"/>
    </source>
</evidence>
<feature type="domain" description="Tetrahydrodipicolinate-N-succinyltransferase chain A" evidence="5">
    <location>
        <begin position="37"/>
        <end position="102"/>
    </location>
</feature>
<dbReference type="Proteomes" id="UP001165092">
    <property type="component" value="Unassembled WGS sequence"/>
</dbReference>
<dbReference type="EMBL" id="BSQG01000001">
    <property type="protein sequence ID" value="GLU46796.1"/>
    <property type="molecule type" value="Genomic_DNA"/>
</dbReference>
<evidence type="ECO:0000313" key="7">
    <source>
        <dbReference type="Proteomes" id="UP001165092"/>
    </source>
</evidence>
<organism evidence="6 7">
    <name type="scientific">Nocardiopsis ansamitocini</name>
    <dbReference type="NCBI Taxonomy" id="1670832"/>
    <lineage>
        <taxon>Bacteria</taxon>
        <taxon>Bacillati</taxon>
        <taxon>Actinomycetota</taxon>
        <taxon>Actinomycetes</taxon>
        <taxon>Streptosporangiales</taxon>
        <taxon>Nocardiopsidaceae</taxon>
        <taxon>Nocardiopsis</taxon>
    </lineage>
</organism>
<keyword evidence="7" id="KW-1185">Reference proteome</keyword>
<reference evidence="6" key="1">
    <citation type="submission" date="2023-02" db="EMBL/GenBank/DDBJ databases">
        <title>Nocardiopsis ansamitocini NBRC 112285.</title>
        <authorList>
            <person name="Ichikawa N."/>
            <person name="Sato H."/>
            <person name="Tonouchi N."/>
        </authorList>
    </citation>
    <scope>NUCLEOTIDE SEQUENCE</scope>
    <source>
        <strain evidence="6">NBRC 112285</strain>
    </source>
</reference>
<dbReference type="NCBIfam" id="NF008808">
    <property type="entry name" value="PRK11830.1"/>
    <property type="match status" value="1"/>
</dbReference>
<sequence length="306" mass="32602">MRPKGGQTVPHRGLRFGRPPSGPVGSTAMTTSFTSPLPATIDQLWERRAELTPDDTEARDAIVGAVDELDAGKARVAFVDPATDEVVVDERAKRSILLSFKVLGMEESKVGDFYHHDRIPLKTRFDGVRVVPGAIARWGAYLAPGVVLMPSFTNFGAYVGSGTMVDTWATVGSCAQVGENVHLSGGVGIGGVLEPPQAAPVIVEDDAFLGSRSMVVEGARVRRGAKLGAGTLLTSSTRVFDAQTGEELKRGEAPAWSVCVTANRVKSFPGGDFGMPCLLVLKRLEEGQEHDKLALNELLREHGVNA</sequence>
<protein>
    <submittedName>
        <fullName evidence="6">2,3,4,5-tetrahydropyridine-2,6-dicarboxylate N-succinyltransferase</fullName>
    </submittedName>
</protein>
<evidence type="ECO:0000313" key="6">
    <source>
        <dbReference type="EMBL" id="GLU46796.1"/>
    </source>
</evidence>
<evidence type="ECO:0000256" key="4">
    <source>
        <dbReference type="SAM" id="MobiDB-lite"/>
    </source>
</evidence>
<comment type="similarity">
    <text evidence="1">Belongs to the transferase hexapeptide repeat family.</text>
</comment>
<dbReference type="InterPro" id="IPR011004">
    <property type="entry name" value="Trimer_LpxA-like_sf"/>
</dbReference>